<organism evidence="1">
    <name type="scientific">Rhizophora mucronata</name>
    <name type="common">Asiatic mangrove</name>
    <dbReference type="NCBI Taxonomy" id="61149"/>
    <lineage>
        <taxon>Eukaryota</taxon>
        <taxon>Viridiplantae</taxon>
        <taxon>Streptophyta</taxon>
        <taxon>Embryophyta</taxon>
        <taxon>Tracheophyta</taxon>
        <taxon>Spermatophyta</taxon>
        <taxon>Magnoliopsida</taxon>
        <taxon>eudicotyledons</taxon>
        <taxon>Gunneridae</taxon>
        <taxon>Pentapetalae</taxon>
        <taxon>rosids</taxon>
        <taxon>fabids</taxon>
        <taxon>Malpighiales</taxon>
        <taxon>Rhizophoraceae</taxon>
        <taxon>Rhizophora</taxon>
    </lineage>
</organism>
<dbReference type="AlphaFoldDB" id="A0A2P2Q3Z5"/>
<reference evidence="1" key="1">
    <citation type="submission" date="2018-02" db="EMBL/GenBank/DDBJ databases">
        <title>Rhizophora mucronata_Transcriptome.</title>
        <authorList>
            <person name="Meera S.P."/>
            <person name="Sreeshan A."/>
            <person name="Augustine A."/>
        </authorList>
    </citation>
    <scope>NUCLEOTIDE SEQUENCE</scope>
    <source>
        <tissue evidence="1">Leaf</tissue>
    </source>
</reference>
<sequence length="43" mass="4719">MAFIYHNPQLKVVCQMTLEVSQLLGLPLGPDIFQASQAAAQFV</sequence>
<accession>A0A2P2Q3Z5</accession>
<proteinExistence type="predicted"/>
<protein>
    <submittedName>
        <fullName evidence="1">Uncharacterized protein</fullName>
    </submittedName>
</protein>
<dbReference type="EMBL" id="GGEC01081208">
    <property type="protein sequence ID" value="MBX61692.1"/>
    <property type="molecule type" value="Transcribed_RNA"/>
</dbReference>
<name>A0A2P2Q3Z5_RHIMU</name>
<evidence type="ECO:0000313" key="1">
    <source>
        <dbReference type="EMBL" id="MBX61692.1"/>
    </source>
</evidence>